<evidence type="ECO:0000259" key="5">
    <source>
        <dbReference type="PROSITE" id="PS50931"/>
    </source>
</evidence>
<dbReference type="Gene3D" id="3.40.190.10">
    <property type="entry name" value="Periplasmic binding protein-like II"/>
    <property type="match status" value="2"/>
</dbReference>
<dbReference type="SUPFAM" id="SSF53850">
    <property type="entry name" value="Periplasmic binding protein-like II"/>
    <property type="match status" value="1"/>
</dbReference>
<organism evidence="6 7">
    <name type="scientific">Actinomadura yumaensis</name>
    <dbReference type="NCBI Taxonomy" id="111807"/>
    <lineage>
        <taxon>Bacteria</taxon>
        <taxon>Bacillati</taxon>
        <taxon>Actinomycetota</taxon>
        <taxon>Actinomycetes</taxon>
        <taxon>Streptosporangiales</taxon>
        <taxon>Thermomonosporaceae</taxon>
        <taxon>Actinomadura</taxon>
    </lineage>
</organism>
<dbReference type="RefSeq" id="WP_160822000.1">
    <property type="nucleotide sequence ID" value="NZ_JBHSXE010000001.1"/>
</dbReference>
<evidence type="ECO:0000313" key="7">
    <source>
        <dbReference type="Proteomes" id="UP001596380"/>
    </source>
</evidence>
<evidence type="ECO:0000256" key="4">
    <source>
        <dbReference type="ARBA" id="ARBA00023163"/>
    </source>
</evidence>
<dbReference type="SUPFAM" id="SSF46785">
    <property type="entry name" value="Winged helix' DNA-binding domain"/>
    <property type="match status" value="1"/>
</dbReference>
<dbReference type="PANTHER" id="PTHR30346">
    <property type="entry name" value="TRANSCRIPTIONAL DUAL REGULATOR HCAR-RELATED"/>
    <property type="match status" value="1"/>
</dbReference>
<dbReference type="PANTHER" id="PTHR30346:SF29">
    <property type="entry name" value="LYSR SUBSTRATE-BINDING"/>
    <property type="match status" value="1"/>
</dbReference>
<comment type="similarity">
    <text evidence="1">Belongs to the LysR transcriptional regulatory family.</text>
</comment>
<keyword evidence="4" id="KW-0804">Transcription</keyword>
<dbReference type="Pfam" id="PF00126">
    <property type="entry name" value="HTH_1"/>
    <property type="match status" value="1"/>
</dbReference>
<keyword evidence="3" id="KW-0238">DNA-binding</keyword>
<dbReference type="Proteomes" id="UP001596380">
    <property type="component" value="Unassembled WGS sequence"/>
</dbReference>
<comment type="caution">
    <text evidence="6">The sequence shown here is derived from an EMBL/GenBank/DDBJ whole genome shotgun (WGS) entry which is preliminary data.</text>
</comment>
<name>A0ABW2CXT8_9ACTN</name>
<dbReference type="InterPro" id="IPR000847">
    <property type="entry name" value="LysR_HTH_N"/>
</dbReference>
<evidence type="ECO:0000313" key="6">
    <source>
        <dbReference type="EMBL" id="MFC6885898.1"/>
    </source>
</evidence>
<dbReference type="PROSITE" id="PS50931">
    <property type="entry name" value="HTH_LYSR"/>
    <property type="match status" value="1"/>
</dbReference>
<feature type="domain" description="HTH lysR-type" evidence="5">
    <location>
        <begin position="2"/>
        <end position="59"/>
    </location>
</feature>
<reference evidence="7" key="1">
    <citation type="journal article" date="2019" name="Int. J. Syst. Evol. Microbiol.">
        <title>The Global Catalogue of Microorganisms (GCM) 10K type strain sequencing project: providing services to taxonomists for standard genome sequencing and annotation.</title>
        <authorList>
            <consortium name="The Broad Institute Genomics Platform"/>
            <consortium name="The Broad Institute Genome Sequencing Center for Infectious Disease"/>
            <person name="Wu L."/>
            <person name="Ma J."/>
        </authorList>
    </citation>
    <scope>NUCLEOTIDE SEQUENCE [LARGE SCALE GENOMIC DNA]</scope>
    <source>
        <strain evidence="7">JCM 3369</strain>
    </source>
</reference>
<evidence type="ECO:0000256" key="1">
    <source>
        <dbReference type="ARBA" id="ARBA00009437"/>
    </source>
</evidence>
<proteinExistence type="inferred from homology"/>
<gene>
    <name evidence="6" type="ORF">ACFQKB_39490</name>
</gene>
<sequence>MLDLGRLRVLREFKLRGTVGAVADSLGYSPSAVSQQIAQLQREVGVSLVERVGRRLRLTEAGEVLALRAESLLAESQRAHEAALAASGRVAGVVRLVGFQTALVHVVAPALPRLREAYPELTVDVLDEELTRVLQALVLQEIDVVLNDEYSHLPHPERPELVSEVLVTESMRIALPAAHRLARSDEPVRVADLASLPWVTGHLGTNHSGLLERTCVEMGGFRPSVRYRSNDLLVIFAMVASGGAASLVPDLALAERHPGIVVRDIAEARVERRMVMWTRAGADVRPSVRAVMAELRRAADELAADRPSLFRGVPAAGE</sequence>
<dbReference type="InterPro" id="IPR036390">
    <property type="entry name" value="WH_DNA-bd_sf"/>
</dbReference>
<dbReference type="EMBL" id="JBHSXS010000044">
    <property type="protein sequence ID" value="MFC6885898.1"/>
    <property type="molecule type" value="Genomic_DNA"/>
</dbReference>
<evidence type="ECO:0000256" key="3">
    <source>
        <dbReference type="ARBA" id="ARBA00023125"/>
    </source>
</evidence>
<dbReference type="InterPro" id="IPR036388">
    <property type="entry name" value="WH-like_DNA-bd_sf"/>
</dbReference>
<evidence type="ECO:0000256" key="2">
    <source>
        <dbReference type="ARBA" id="ARBA00023015"/>
    </source>
</evidence>
<accession>A0ABW2CXT8</accession>
<keyword evidence="2" id="KW-0805">Transcription regulation</keyword>
<protein>
    <submittedName>
        <fullName evidence="6">LysR family transcriptional regulator</fullName>
    </submittedName>
</protein>
<keyword evidence="7" id="KW-1185">Reference proteome</keyword>
<dbReference type="Pfam" id="PF03466">
    <property type="entry name" value="LysR_substrate"/>
    <property type="match status" value="1"/>
</dbReference>
<dbReference type="InterPro" id="IPR005119">
    <property type="entry name" value="LysR_subst-bd"/>
</dbReference>
<dbReference type="Gene3D" id="1.10.10.10">
    <property type="entry name" value="Winged helix-like DNA-binding domain superfamily/Winged helix DNA-binding domain"/>
    <property type="match status" value="1"/>
</dbReference>